<keyword evidence="2" id="KW-0378">Hydrolase</keyword>
<dbReference type="EC" id="3.1.1.24" evidence="2"/>
<dbReference type="PATRIC" id="fig|909613.9.peg.3130"/>
<reference evidence="2 3" key="1">
    <citation type="journal article" date="2014" name="Genome Announc.">
        <title>Draft Genome Sequence of the Antitrypanosomally Active Sponge-Associated Bacterium Actinokineospora sp. Strain EG49.</title>
        <authorList>
            <person name="Harjes J."/>
            <person name="Ryu T."/>
            <person name="Abdelmohsen U.R."/>
            <person name="Moitinho-Silva L."/>
            <person name="Horn H."/>
            <person name="Ravasi T."/>
            <person name="Hentschel U."/>
        </authorList>
    </citation>
    <scope>NUCLEOTIDE SEQUENCE [LARGE SCALE GENOMIC DNA]</scope>
    <source>
        <strain evidence="2 3">EG49</strain>
    </source>
</reference>
<dbReference type="EMBL" id="AYXG01000104">
    <property type="protein sequence ID" value="EWC61607.1"/>
    <property type="molecule type" value="Genomic_DNA"/>
</dbReference>
<feature type="domain" description="AB hydrolase-1" evidence="1">
    <location>
        <begin position="25"/>
        <end position="168"/>
    </location>
</feature>
<protein>
    <submittedName>
        <fullName evidence="2">Beta-ketoadipate enol-lactone hydrolase</fullName>
        <ecNumber evidence="2">3.1.1.24</ecNumber>
    </submittedName>
</protein>
<evidence type="ECO:0000313" key="2">
    <source>
        <dbReference type="EMBL" id="EWC61607.1"/>
    </source>
</evidence>
<proteinExistence type="predicted"/>
<evidence type="ECO:0000313" key="3">
    <source>
        <dbReference type="Proteomes" id="UP000019277"/>
    </source>
</evidence>
<dbReference type="InterPro" id="IPR050228">
    <property type="entry name" value="Carboxylesterase_BioH"/>
</dbReference>
<dbReference type="PANTHER" id="PTHR43194:SF2">
    <property type="entry name" value="PEROXISOMAL MEMBRANE PROTEIN LPX1"/>
    <property type="match status" value="1"/>
</dbReference>
<sequence>MIEVNGVRTHYQRMPAKNAGASTPPTVVFVHGLGYDSLASFYLTLAAPLAEAGMDVFTYDLRAHGRSERPATGYTLDDFVDDLAELLDRTGVAGPVHLVGNSFGGTIAFSFAARHPDRVAGIVSIEAEPATGDWSAKMARTLRNTVAAMDDEDNLRWLAETFGAHHARLAKGAAAMIRATSIVEDVPSGPLLDAEGLAAIRCPVLSILGSDGFQSDDLAAVGRLLPDCRTEVIAGQNHSVLVERHRTVRELVLDWVDSLHERAAA</sequence>
<keyword evidence="3" id="KW-1185">Reference proteome</keyword>
<name>W7IXN6_9PSEU</name>
<dbReference type="Proteomes" id="UP000019277">
    <property type="component" value="Unassembled WGS sequence"/>
</dbReference>
<dbReference type="InterPro" id="IPR000073">
    <property type="entry name" value="AB_hydrolase_1"/>
</dbReference>
<dbReference type="STRING" id="909613.UO65_3128"/>
<accession>W7IXN6</accession>
<evidence type="ECO:0000259" key="1">
    <source>
        <dbReference type="Pfam" id="PF00561"/>
    </source>
</evidence>
<dbReference type="GO" id="GO:0047570">
    <property type="term" value="F:3-oxoadipate enol-lactonase activity"/>
    <property type="evidence" value="ECO:0007669"/>
    <property type="project" value="UniProtKB-EC"/>
</dbReference>
<dbReference type="PRINTS" id="PR00111">
    <property type="entry name" value="ABHYDROLASE"/>
</dbReference>
<dbReference type="Pfam" id="PF00561">
    <property type="entry name" value="Abhydrolase_1"/>
    <property type="match status" value="1"/>
</dbReference>
<gene>
    <name evidence="2" type="ORF">UO65_3128</name>
</gene>
<comment type="caution">
    <text evidence="2">The sequence shown here is derived from an EMBL/GenBank/DDBJ whole genome shotgun (WGS) entry which is preliminary data.</text>
</comment>
<dbReference type="SUPFAM" id="SSF53474">
    <property type="entry name" value="alpha/beta-Hydrolases"/>
    <property type="match status" value="1"/>
</dbReference>
<dbReference type="Gene3D" id="3.40.50.1820">
    <property type="entry name" value="alpha/beta hydrolase"/>
    <property type="match status" value="1"/>
</dbReference>
<dbReference type="eggNOG" id="COG2267">
    <property type="taxonomic scope" value="Bacteria"/>
</dbReference>
<organism evidence="2 3">
    <name type="scientific">Actinokineospora spheciospongiae</name>
    <dbReference type="NCBI Taxonomy" id="909613"/>
    <lineage>
        <taxon>Bacteria</taxon>
        <taxon>Bacillati</taxon>
        <taxon>Actinomycetota</taxon>
        <taxon>Actinomycetes</taxon>
        <taxon>Pseudonocardiales</taxon>
        <taxon>Pseudonocardiaceae</taxon>
        <taxon>Actinokineospora</taxon>
    </lineage>
</organism>
<dbReference type="PANTHER" id="PTHR43194">
    <property type="entry name" value="HYDROLASE ALPHA/BETA FOLD FAMILY"/>
    <property type="match status" value="1"/>
</dbReference>
<dbReference type="AlphaFoldDB" id="W7IXN6"/>
<dbReference type="InterPro" id="IPR029058">
    <property type="entry name" value="AB_hydrolase_fold"/>
</dbReference>